<protein>
    <submittedName>
        <fullName evidence="1">Uncharacterized protein</fullName>
    </submittedName>
</protein>
<name>A0A4Q9QAX7_9APHY</name>
<evidence type="ECO:0000313" key="2">
    <source>
        <dbReference type="Proteomes" id="UP000292082"/>
    </source>
</evidence>
<dbReference type="Proteomes" id="UP000292082">
    <property type="component" value="Unassembled WGS sequence"/>
</dbReference>
<accession>A0A4Q9QAX7</accession>
<keyword evidence="2" id="KW-1185">Reference proteome</keyword>
<evidence type="ECO:0000313" key="1">
    <source>
        <dbReference type="EMBL" id="TBU64813.1"/>
    </source>
</evidence>
<reference evidence="1 2" key="1">
    <citation type="submission" date="2019-01" db="EMBL/GenBank/DDBJ databases">
        <title>Draft genome sequences of three monokaryotic isolates of the white-rot basidiomycete fungus Dichomitus squalens.</title>
        <authorList>
            <consortium name="DOE Joint Genome Institute"/>
            <person name="Lopez S.C."/>
            <person name="Andreopoulos B."/>
            <person name="Pangilinan J."/>
            <person name="Lipzen A."/>
            <person name="Riley R."/>
            <person name="Ahrendt S."/>
            <person name="Ng V."/>
            <person name="Barry K."/>
            <person name="Daum C."/>
            <person name="Grigoriev I.V."/>
            <person name="Hilden K.S."/>
            <person name="Makela M.R."/>
            <person name="de Vries R.P."/>
        </authorList>
    </citation>
    <scope>NUCLEOTIDE SEQUENCE [LARGE SCALE GENOMIC DNA]</scope>
    <source>
        <strain evidence="1 2">CBS 464.89</strain>
    </source>
</reference>
<dbReference type="EMBL" id="ML145085">
    <property type="protein sequence ID" value="TBU64813.1"/>
    <property type="molecule type" value="Genomic_DNA"/>
</dbReference>
<organism evidence="1 2">
    <name type="scientific">Dichomitus squalens</name>
    <dbReference type="NCBI Taxonomy" id="114155"/>
    <lineage>
        <taxon>Eukaryota</taxon>
        <taxon>Fungi</taxon>
        <taxon>Dikarya</taxon>
        <taxon>Basidiomycota</taxon>
        <taxon>Agaricomycotina</taxon>
        <taxon>Agaricomycetes</taxon>
        <taxon>Polyporales</taxon>
        <taxon>Polyporaceae</taxon>
        <taxon>Dichomitus</taxon>
    </lineage>
</organism>
<sequence>MRHDWSDGLWPSRNTRWRQRTLEKSDIKGQDNHGRTSLTLSIDRLPWHYNARGRRSRTMAFQEASEAVQASFVDGSWSRANFFRQVRPALAPCHRASIKGPAPYAQRSLVGEARLATLPINTVLVPSQAVDSLRVPRSAISAQQLHAPRAGDCCDPSTWPGCGVRWMTRIRSSTLLSQALLAVRWGSEAGCSRGPVRSVRPCGPCMTVQLAPLSGRGPGTVGCVVAGLGRYGGRLLPKEASRALAAVPTDGVWFGRTYLVTRTSIPQGT</sequence>
<proteinExistence type="predicted"/>
<dbReference type="AlphaFoldDB" id="A0A4Q9QAX7"/>
<gene>
    <name evidence="1" type="ORF">BD310DRAFT_287544</name>
</gene>